<accession>A0A4R1RRK2</accession>
<dbReference type="GO" id="GO:0046872">
    <property type="term" value="F:metal ion binding"/>
    <property type="evidence" value="ECO:0007669"/>
    <property type="project" value="UniProtKB-KW"/>
</dbReference>
<name>A0A4R1RRK2_HYDET</name>
<proteinExistence type="predicted"/>
<dbReference type="OrthoDB" id="9785699at2"/>
<keyword evidence="3" id="KW-0411">Iron-sulfur</keyword>
<dbReference type="GO" id="GO:0051536">
    <property type="term" value="F:iron-sulfur cluster binding"/>
    <property type="evidence" value="ECO:0007669"/>
    <property type="project" value="UniProtKB-KW"/>
</dbReference>
<keyword evidence="6" id="KW-1185">Reference proteome</keyword>
<dbReference type="EMBL" id="SLUN01000013">
    <property type="protein sequence ID" value="TCL68582.1"/>
    <property type="molecule type" value="Genomic_DNA"/>
</dbReference>
<dbReference type="SFLD" id="SFLDG01084">
    <property type="entry name" value="Uncharacterised_Radical_SAM_Su"/>
    <property type="match status" value="1"/>
</dbReference>
<organism evidence="5 6">
    <name type="scientific">Hydrogenispora ethanolica</name>
    <dbReference type="NCBI Taxonomy" id="1082276"/>
    <lineage>
        <taxon>Bacteria</taxon>
        <taxon>Bacillati</taxon>
        <taxon>Bacillota</taxon>
        <taxon>Hydrogenispora</taxon>
    </lineage>
</organism>
<dbReference type="Pfam" id="PF04055">
    <property type="entry name" value="Radical_SAM"/>
    <property type="match status" value="1"/>
</dbReference>
<dbReference type="InterPro" id="IPR058240">
    <property type="entry name" value="rSAM_sf"/>
</dbReference>
<dbReference type="InterPro" id="IPR040086">
    <property type="entry name" value="MJ0683-like"/>
</dbReference>
<evidence type="ECO:0000256" key="1">
    <source>
        <dbReference type="ARBA" id="ARBA00022723"/>
    </source>
</evidence>
<dbReference type="SFLD" id="SFLDS00029">
    <property type="entry name" value="Radical_SAM"/>
    <property type="match status" value="1"/>
</dbReference>
<sequence length="294" mass="33481">MKTIPTKSILAPFKNPESWFGKRYNMNLYRGCTHGCIYCDSRSDCYRIPDFDELAVKEGALAILEKELRSKREKGIVGMGAMSDPYNPLEKQLMLTGKSLELLDKHGFGVHIPTKSDLVTRDIPILQSIARHSPVSIGITITASEDGLAGMIEPAAPSSSRRFAALQELARHGIYAGILMMPILPFISDQPENILTLVRTAAECGARYIFPWFGLTLRPGQREFFYRALDRHYPGLKERYQATYGNAYECLSPDHRRLWRMFTRECQSRDIRYRMPDIIEGAKRMPVSNQLPLF</sequence>
<keyword evidence="5" id="KW-0456">Lyase</keyword>
<evidence type="ECO:0000256" key="2">
    <source>
        <dbReference type="ARBA" id="ARBA00023004"/>
    </source>
</evidence>
<keyword evidence="1" id="KW-0479">Metal-binding</keyword>
<evidence type="ECO:0000313" key="5">
    <source>
        <dbReference type="EMBL" id="TCL68582.1"/>
    </source>
</evidence>
<dbReference type="RefSeq" id="WP_132014568.1">
    <property type="nucleotide sequence ID" value="NZ_SLUN01000013.1"/>
</dbReference>
<dbReference type="PANTHER" id="PTHR43432">
    <property type="entry name" value="SLR0285 PROTEIN"/>
    <property type="match status" value="1"/>
</dbReference>
<dbReference type="Proteomes" id="UP000295008">
    <property type="component" value="Unassembled WGS sequence"/>
</dbReference>
<evidence type="ECO:0000313" key="6">
    <source>
        <dbReference type="Proteomes" id="UP000295008"/>
    </source>
</evidence>
<evidence type="ECO:0000259" key="4">
    <source>
        <dbReference type="Pfam" id="PF04055"/>
    </source>
</evidence>
<gene>
    <name evidence="5" type="ORF">EDC14_1013124</name>
</gene>
<evidence type="ECO:0000256" key="3">
    <source>
        <dbReference type="ARBA" id="ARBA00023014"/>
    </source>
</evidence>
<dbReference type="InterPro" id="IPR007197">
    <property type="entry name" value="rSAM"/>
</dbReference>
<dbReference type="AlphaFoldDB" id="A0A4R1RRK2"/>
<dbReference type="PANTHER" id="PTHR43432:SF5">
    <property type="entry name" value="ELP3_MIAA_NIFB-LIKE RADICAL SAM CORE DOMAIN-CONTAINING PROTEIN"/>
    <property type="match status" value="1"/>
</dbReference>
<reference evidence="5 6" key="1">
    <citation type="submission" date="2019-03" db="EMBL/GenBank/DDBJ databases">
        <title>Genomic Encyclopedia of Type Strains, Phase IV (KMG-IV): sequencing the most valuable type-strain genomes for metagenomic binning, comparative biology and taxonomic classification.</title>
        <authorList>
            <person name="Goeker M."/>
        </authorList>
    </citation>
    <scope>NUCLEOTIDE SEQUENCE [LARGE SCALE GENOMIC DNA]</scope>
    <source>
        <strain evidence="5 6">LX-B</strain>
    </source>
</reference>
<dbReference type="Gene3D" id="3.80.30.30">
    <property type="match status" value="1"/>
</dbReference>
<dbReference type="GO" id="GO:0016829">
    <property type="term" value="F:lyase activity"/>
    <property type="evidence" value="ECO:0007669"/>
    <property type="project" value="UniProtKB-KW"/>
</dbReference>
<feature type="domain" description="Radical SAM core" evidence="4">
    <location>
        <begin position="26"/>
        <end position="197"/>
    </location>
</feature>
<dbReference type="SUPFAM" id="SSF102114">
    <property type="entry name" value="Radical SAM enzymes"/>
    <property type="match status" value="1"/>
</dbReference>
<comment type="caution">
    <text evidence="5">The sequence shown here is derived from an EMBL/GenBank/DDBJ whole genome shotgun (WGS) entry which is preliminary data.</text>
</comment>
<protein>
    <submittedName>
        <fullName evidence="5">DNA repair photolyase</fullName>
    </submittedName>
</protein>
<keyword evidence="2" id="KW-0408">Iron</keyword>
<dbReference type="CDD" id="cd01335">
    <property type="entry name" value="Radical_SAM"/>
    <property type="match status" value="1"/>
</dbReference>